<accession>A0A133XQ02</accession>
<dbReference type="PROSITE" id="PS00211">
    <property type="entry name" value="ABC_TRANSPORTER_1"/>
    <property type="match status" value="2"/>
</dbReference>
<evidence type="ECO:0000256" key="5">
    <source>
        <dbReference type="SAM" id="MobiDB-lite"/>
    </source>
</evidence>
<feature type="domain" description="ABC transporter" evidence="6">
    <location>
        <begin position="287"/>
        <end position="515"/>
    </location>
</feature>
<dbReference type="AlphaFoldDB" id="A0A133XQ02"/>
<reference evidence="8" key="1">
    <citation type="submission" date="2016-01" db="EMBL/GenBank/DDBJ databases">
        <authorList>
            <person name="Mitreva M."/>
            <person name="Pepin K.H."/>
            <person name="Mihindukulasuriya K.A."/>
            <person name="Fulton R."/>
            <person name="Fronick C."/>
            <person name="O'Laughlin M."/>
            <person name="Miner T."/>
            <person name="Herter B."/>
            <person name="Rosa B.A."/>
            <person name="Cordes M."/>
            <person name="Tomlinson C."/>
            <person name="Wollam A."/>
            <person name="Palsikar V.B."/>
            <person name="Mardis E.R."/>
            <person name="Wilson R.K."/>
        </authorList>
    </citation>
    <scope>NUCLEOTIDE SEQUENCE [LARGE SCALE GENOMIC DNA]</scope>
    <source>
        <strain evidence="8">DNF00019</strain>
    </source>
</reference>
<evidence type="ECO:0000256" key="4">
    <source>
        <dbReference type="ARBA" id="ARBA00022840"/>
    </source>
</evidence>
<dbReference type="SMART" id="SM00382">
    <property type="entry name" value="AAA"/>
    <property type="match status" value="2"/>
</dbReference>
<dbReference type="InterPro" id="IPR015856">
    <property type="entry name" value="ABC_transpr_CbiO/EcfA_su"/>
</dbReference>
<evidence type="ECO:0000256" key="1">
    <source>
        <dbReference type="ARBA" id="ARBA00005417"/>
    </source>
</evidence>
<dbReference type="GO" id="GO:0005524">
    <property type="term" value="F:ATP binding"/>
    <property type="evidence" value="ECO:0007669"/>
    <property type="project" value="UniProtKB-KW"/>
</dbReference>
<keyword evidence="3" id="KW-0547">Nucleotide-binding</keyword>
<dbReference type="GO" id="GO:0042626">
    <property type="term" value="F:ATPase-coupled transmembrane transporter activity"/>
    <property type="evidence" value="ECO:0007669"/>
    <property type="project" value="TreeGrafter"/>
</dbReference>
<proteinExistence type="inferred from homology"/>
<sequence>MLRFDHIDFSYDTKNAGSYALRDISFELLASEHVCVVGSNGSGKSTLLRLANQTLKPSAGSICLNGRNFEDLPSSEIKQRVGLVRQDPTTQLVSSVVFDELAFGPRNLGLPHDEVRRRTSEALHKVGLDGFEQRLTHDLSGGEQQRLALAGVMVMRPQVLLLDEVDSQLDQAARKAVRKHIKTLLASGVAVLEATHDAGALQDATRVLVLEQGRLLWSGAPEVLLSSDELMLRSGLITRHGQSHSAQPKFAPSEKNTSKATTPAPQHNVILHAEKLAVVCNTSRNVLQKPDAHKSHRACRQALIDDISLDLHAGELTLVSGKSGAGKTTLALVLAGLMKPSSGKVLYEDQPVRPSQVGFVFQRTADQLFCDTVLDDVMFGPLQQGLSVVQARAQAIAALRTLGVSEELFDRSVFSLSGGQARRVAIAGVLSMQTRVLIFDEPTCGLDAQGCYELQTLVAQLCQRGCAVLIITHDTEDWMDLASAHLLLDEGHVVERECAVEKGRIVAQGHVIGEGCQR</sequence>
<protein>
    <submittedName>
        <fullName evidence="7">Cobalt ABC transporter, ATP-binding protein</fullName>
    </submittedName>
</protein>
<dbReference type="PROSITE" id="PS50893">
    <property type="entry name" value="ABC_TRANSPORTER_2"/>
    <property type="match status" value="2"/>
</dbReference>
<comment type="caution">
    <text evidence="7">The sequence shown here is derived from an EMBL/GenBank/DDBJ whole genome shotgun (WGS) entry which is preliminary data.</text>
</comment>
<dbReference type="STRING" id="1393034.HMPREF3192_01383"/>
<dbReference type="InterPro" id="IPR003593">
    <property type="entry name" value="AAA+_ATPase"/>
</dbReference>
<evidence type="ECO:0000313" key="8">
    <source>
        <dbReference type="Proteomes" id="UP000070675"/>
    </source>
</evidence>
<keyword evidence="2" id="KW-0813">Transport</keyword>
<evidence type="ECO:0000256" key="2">
    <source>
        <dbReference type="ARBA" id="ARBA00022448"/>
    </source>
</evidence>
<dbReference type="PATRIC" id="fig|1393034.3.peg.1346"/>
<gene>
    <name evidence="7" type="ORF">HMPREF3192_01383</name>
</gene>
<evidence type="ECO:0000313" key="7">
    <source>
        <dbReference type="EMBL" id="KXB33012.1"/>
    </source>
</evidence>
<dbReference type="Proteomes" id="UP000070675">
    <property type="component" value="Unassembled WGS sequence"/>
</dbReference>
<dbReference type="InterPro" id="IPR003439">
    <property type="entry name" value="ABC_transporter-like_ATP-bd"/>
</dbReference>
<organism evidence="7 8">
    <name type="scientific">Atopobium deltae</name>
    <dbReference type="NCBI Taxonomy" id="1393034"/>
    <lineage>
        <taxon>Bacteria</taxon>
        <taxon>Bacillati</taxon>
        <taxon>Actinomycetota</taxon>
        <taxon>Coriobacteriia</taxon>
        <taxon>Coriobacteriales</taxon>
        <taxon>Atopobiaceae</taxon>
        <taxon>Atopobium</taxon>
    </lineage>
</organism>
<keyword evidence="8" id="KW-1185">Reference proteome</keyword>
<dbReference type="GO" id="GO:0043190">
    <property type="term" value="C:ATP-binding cassette (ABC) transporter complex"/>
    <property type="evidence" value="ECO:0007669"/>
    <property type="project" value="TreeGrafter"/>
</dbReference>
<dbReference type="OrthoDB" id="9806471at2"/>
<name>A0A133XQ02_9ACTN</name>
<evidence type="ECO:0000259" key="6">
    <source>
        <dbReference type="PROSITE" id="PS50893"/>
    </source>
</evidence>
<keyword evidence="4 7" id="KW-0067">ATP-binding</keyword>
<dbReference type="CDD" id="cd03225">
    <property type="entry name" value="ABC_cobalt_CbiO_domain1"/>
    <property type="match status" value="2"/>
</dbReference>
<comment type="similarity">
    <text evidence="1">Belongs to the ABC transporter superfamily.</text>
</comment>
<dbReference type="GO" id="GO:0016887">
    <property type="term" value="F:ATP hydrolysis activity"/>
    <property type="evidence" value="ECO:0007669"/>
    <property type="project" value="InterPro"/>
</dbReference>
<dbReference type="SUPFAM" id="SSF52540">
    <property type="entry name" value="P-loop containing nucleoside triphosphate hydrolases"/>
    <property type="match status" value="2"/>
</dbReference>
<dbReference type="InterPro" id="IPR050095">
    <property type="entry name" value="ECF_ABC_transporter_ATP-bd"/>
</dbReference>
<dbReference type="NCBIfam" id="NF010167">
    <property type="entry name" value="PRK13648.1"/>
    <property type="match status" value="2"/>
</dbReference>
<dbReference type="PANTHER" id="PTHR43553">
    <property type="entry name" value="HEAVY METAL TRANSPORTER"/>
    <property type="match status" value="1"/>
</dbReference>
<dbReference type="InterPro" id="IPR027417">
    <property type="entry name" value="P-loop_NTPase"/>
</dbReference>
<feature type="region of interest" description="Disordered" evidence="5">
    <location>
        <begin position="241"/>
        <end position="263"/>
    </location>
</feature>
<dbReference type="PANTHER" id="PTHR43553:SF24">
    <property type="entry name" value="ENERGY-COUPLING FACTOR TRANSPORTER ATP-BINDING PROTEIN ECFA1"/>
    <property type="match status" value="1"/>
</dbReference>
<dbReference type="RefSeq" id="WP_066306444.1">
    <property type="nucleotide sequence ID" value="NZ_KQ959516.1"/>
</dbReference>
<feature type="compositionally biased region" description="Polar residues" evidence="5">
    <location>
        <begin position="254"/>
        <end position="263"/>
    </location>
</feature>
<evidence type="ECO:0000256" key="3">
    <source>
        <dbReference type="ARBA" id="ARBA00022741"/>
    </source>
</evidence>
<dbReference type="Gene3D" id="3.40.50.300">
    <property type="entry name" value="P-loop containing nucleotide triphosphate hydrolases"/>
    <property type="match status" value="2"/>
</dbReference>
<dbReference type="EMBL" id="LSCR01000042">
    <property type="protein sequence ID" value="KXB33012.1"/>
    <property type="molecule type" value="Genomic_DNA"/>
</dbReference>
<feature type="domain" description="ABC transporter" evidence="6">
    <location>
        <begin position="2"/>
        <end position="237"/>
    </location>
</feature>
<dbReference type="InterPro" id="IPR017871">
    <property type="entry name" value="ABC_transporter-like_CS"/>
</dbReference>
<dbReference type="Pfam" id="PF00005">
    <property type="entry name" value="ABC_tran"/>
    <property type="match status" value="2"/>
</dbReference>